<dbReference type="InterPro" id="IPR041038">
    <property type="entry name" value="TarS_C1"/>
</dbReference>
<keyword evidence="3" id="KW-1185">Reference proteome</keyword>
<evidence type="ECO:0000259" key="1">
    <source>
        <dbReference type="Pfam" id="PF18674"/>
    </source>
</evidence>
<feature type="domain" description="TarS C-terminal" evidence="1">
    <location>
        <begin position="21"/>
        <end position="162"/>
    </location>
</feature>
<gene>
    <name evidence="2" type="ORF">I5776_05225</name>
</gene>
<dbReference type="Pfam" id="PF18674">
    <property type="entry name" value="TarS_C1"/>
    <property type="match status" value="1"/>
</dbReference>
<sequence length="566" mass="67393">MGLLSMRTKLKQTDEKSRFNIQINKVGSKRNNLFLVGNLLTSHSVHSTSNVILKGRNSLKEMKIPVSLTSKKASANERLNTYIFRANIPFKSNDTEDLLEEDLYDLFLEITDRFQEKNLIRIGKPNFRAKYFAKELYVANQNDAIVINPYYTFKRYNLSIEVHRFPKDTFDYMKRLLFWAWILRPFHRKKDIWLVGERPYKAQDTGYHFFKYMRTQHPEKNVFYVIDKNSPEMKNIEELGNVLTFKSKEHIWHTIMSTRIISSHHPDYLYPTRTKKFKNTVRATKVFLQHGIMGTKNMIENYGKGIYGFDTDLFLVSSDFEKNMIINDFGYSANHVFITGLSRFDELFKKDTTVKRQLLIIPTWRDWISSKSNFLDTEYYKKYDELIFNDNLHRIAKKYQLNIVFCLHPNMQKYTPYFKNAPVKVISQGEVNVQTLLKESAIMITDYSSVAFDFSFLSKPIIYYQFDRDKFIGKRPSHIDLDKDLPGDIVFELESLFAHLDMYGQNNFQIKQENMIKSNKFLKYQDLHSNKRIFNVINHNYIRHTWFTNLLQNQLIKKIFSKIFRK</sequence>
<dbReference type="Proteomes" id="UP000595691">
    <property type="component" value="Chromosome"/>
</dbReference>
<dbReference type="RefSeq" id="WP_202779292.1">
    <property type="nucleotide sequence ID" value="NZ_CP065425.1"/>
</dbReference>
<organism evidence="2 3">
    <name type="scientific">Heyndrickxia vini</name>
    <dbReference type="NCBI Taxonomy" id="1476025"/>
    <lineage>
        <taxon>Bacteria</taxon>
        <taxon>Bacillati</taxon>
        <taxon>Bacillota</taxon>
        <taxon>Bacilli</taxon>
        <taxon>Bacillales</taxon>
        <taxon>Bacillaceae</taxon>
        <taxon>Heyndrickxia</taxon>
    </lineage>
</organism>
<accession>A0ABX7E4V7</accession>
<dbReference type="InterPro" id="IPR051612">
    <property type="entry name" value="Teichoic_Acid_Biosynth"/>
</dbReference>
<dbReference type="PANTHER" id="PTHR37316">
    <property type="entry name" value="TEICHOIC ACID GLYCEROL-PHOSPHATE PRIMASE"/>
    <property type="match status" value="1"/>
</dbReference>
<reference evidence="2 3" key="1">
    <citation type="submission" date="2020-11" db="EMBL/GenBank/DDBJ databases">
        <title>Taxonomic evaluation of the Bacillus sporothermodurans group of bacteria based on whole genome sequences.</title>
        <authorList>
            <person name="Fiedler G."/>
            <person name="Herbstmann A.-D."/>
            <person name="Doll E."/>
            <person name="Wenning M."/>
            <person name="Brinks E."/>
            <person name="Kabisch J."/>
            <person name="Breitenwieser F."/>
            <person name="Lappann M."/>
            <person name="Boehnlein C."/>
            <person name="Franz C."/>
        </authorList>
    </citation>
    <scope>NUCLEOTIDE SEQUENCE [LARGE SCALE GENOMIC DNA]</scope>
    <source>
        <strain evidence="2 3">JCM 19841</strain>
    </source>
</reference>
<dbReference type="PANTHER" id="PTHR37316:SF3">
    <property type="entry name" value="TEICHOIC ACID GLYCEROL-PHOSPHATE TRANSFERASE"/>
    <property type="match status" value="1"/>
</dbReference>
<dbReference type="InterPro" id="IPR007554">
    <property type="entry name" value="Glycerophosphate_synth"/>
</dbReference>
<dbReference type="Pfam" id="PF04464">
    <property type="entry name" value="Glyphos_transf"/>
    <property type="match status" value="1"/>
</dbReference>
<evidence type="ECO:0000313" key="3">
    <source>
        <dbReference type="Proteomes" id="UP000595691"/>
    </source>
</evidence>
<dbReference type="EMBL" id="CP065425">
    <property type="protein sequence ID" value="QQZ10350.1"/>
    <property type="molecule type" value="Genomic_DNA"/>
</dbReference>
<evidence type="ECO:0000313" key="2">
    <source>
        <dbReference type="EMBL" id="QQZ10350.1"/>
    </source>
</evidence>
<dbReference type="Gene3D" id="3.40.50.12580">
    <property type="match status" value="1"/>
</dbReference>
<proteinExistence type="predicted"/>
<name>A0ABX7E4V7_9BACI</name>
<protein>
    <submittedName>
        <fullName evidence="2">CDP-glycerol glycerophosphotransferase family protein</fullName>
    </submittedName>
</protein>
<dbReference type="SUPFAM" id="SSF53756">
    <property type="entry name" value="UDP-Glycosyltransferase/glycogen phosphorylase"/>
    <property type="match status" value="1"/>
</dbReference>
<dbReference type="InterPro" id="IPR043148">
    <property type="entry name" value="TagF_C"/>
</dbReference>